<dbReference type="Gene3D" id="3.40.50.300">
    <property type="entry name" value="P-loop containing nucleotide triphosphate hydrolases"/>
    <property type="match status" value="1"/>
</dbReference>
<dbReference type="PROSITE" id="PS50104">
    <property type="entry name" value="TIR"/>
    <property type="match status" value="1"/>
</dbReference>
<dbReference type="Gene3D" id="3.80.10.10">
    <property type="entry name" value="Ribonuclease Inhibitor"/>
    <property type="match status" value="2"/>
</dbReference>
<dbReference type="InterPro" id="IPR027417">
    <property type="entry name" value="P-loop_NTPase"/>
</dbReference>
<dbReference type="InterPro" id="IPR058192">
    <property type="entry name" value="WHD_ROQ1-like"/>
</dbReference>
<dbReference type="Pfam" id="PF23282">
    <property type="entry name" value="WHD_ROQ1"/>
    <property type="match status" value="1"/>
</dbReference>
<dbReference type="Pfam" id="PF01582">
    <property type="entry name" value="TIR"/>
    <property type="match status" value="1"/>
</dbReference>
<dbReference type="PRINTS" id="PR00364">
    <property type="entry name" value="DISEASERSIST"/>
</dbReference>
<dbReference type="InterPro" id="IPR000157">
    <property type="entry name" value="TIR_dom"/>
</dbReference>
<feature type="domain" description="TIR" evidence="4">
    <location>
        <begin position="1"/>
        <end position="76"/>
    </location>
</feature>
<evidence type="ECO:0000256" key="2">
    <source>
        <dbReference type="ARBA" id="ARBA00022737"/>
    </source>
</evidence>
<dbReference type="InterPro" id="IPR003593">
    <property type="entry name" value="AAA+_ATPase"/>
</dbReference>
<keyword evidence="2" id="KW-0677">Repeat</keyword>
<dbReference type="GO" id="GO:0007165">
    <property type="term" value="P:signal transduction"/>
    <property type="evidence" value="ECO:0007669"/>
    <property type="project" value="InterPro"/>
</dbReference>
<dbReference type="SUPFAM" id="SSF52058">
    <property type="entry name" value="L domain-like"/>
    <property type="match status" value="1"/>
</dbReference>
<dbReference type="InterPro" id="IPR044974">
    <property type="entry name" value="Disease_R_plants"/>
</dbReference>
<dbReference type="SUPFAM" id="SSF52540">
    <property type="entry name" value="P-loop containing nucleoside triphosphate hydrolases"/>
    <property type="match status" value="1"/>
</dbReference>
<dbReference type="PANTHER" id="PTHR11017">
    <property type="entry name" value="LEUCINE-RICH REPEAT-CONTAINING PROTEIN"/>
    <property type="match status" value="1"/>
</dbReference>
<keyword evidence="6" id="KW-1185">Reference proteome</keyword>
<evidence type="ECO:0000256" key="3">
    <source>
        <dbReference type="ARBA" id="ARBA00022821"/>
    </source>
</evidence>
<dbReference type="Proteomes" id="UP000315295">
    <property type="component" value="Unassembled WGS sequence"/>
</dbReference>
<dbReference type="InterPro" id="IPR035897">
    <property type="entry name" value="Toll_tir_struct_dom_sf"/>
</dbReference>
<dbReference type="CDD" id="cd00009">
    <property type="entry name" value="AAA"/>
    <property type="match status" value="1"/>
</dbReference>
<dbReference type="Gene3D" id="1.10.8.430">
    <property type="entry name" value="Helical domain of apoptotic protease-activating factors"/>
    <property type="match status" value="1"/>
</dbReference>
<proteinExistence type="predicted"/>
<dbReference type="SUPFAM" id="SSF52200">
    <property type="entry name" value="Toll/Interleukin receptor TIR domain"/>
    <property type="match status" value="1"/>
</dbReference>
<evidence type="ECO:0000259" key="4">
    <source>
        <dbReference type="PROSITE" id="PS50104"/>
    </source>
</evidence>
<dbReference type="PANTHER" id="PTHR11017:SF570">
    <property type="entry name" value="DISEASE RESISTANCE PROTEIN (TIR-NBS CLASS)-RELATED"/>
    <property type="match status" value="1"/>
</dbReference>
<dbReference type="GO" id="GO:0043531">
    <property type="term" value="F:ADP binding"/>
    <property type="evidence" value="ECO:0007669"/>
    <property type="project" value="InterPro"/>
</dbReference>
<dbReference type="SMART" id="SM00382">
    <property type="entry name" value="AAA"/>
    <property type="match status" value="1"/>
</dbReference>
<dbReference type="Gene3D" id="3.40.50.10140">
    <property type="entry name" value="Toll/interleukin-1 receptor homology (TIR) domain"/>
    <property type="match status" value="1"/>
</dbReference>
<dbReference type="AlphaFoldDB" id="A0A540M4I5"/>
<accession>A0A540M4I5</accession>
<protein>
    <recommendedName>
        <fullName evidence="4">TIR domain-containing protein</fullName>
    </recommendedName>
</protein>
<keyword evidence="1" id="KW-0433">Leucine-rich repeat</keyword>
<dbReference type="InterPro" id="IPR042197">
    <property type="entry name" value="Apaf_helical"/>
</dbReference>
<keyword evidence="3" id="KW-0611">Plant defense</keyword>
<comment type="caution">
    <text evidence="5">The sequence shown here is derived from an EMBL/GenBank/DDBJ whole genome shotgun (WGS) entry which is preliminary data.</text>
</comment>
<dbReference type="InterPro" id="IPR002182">
    <property type="entry name" value="NB-ARC"/>
</dbReference>
<dbReference type="InterPro" id="IPR058546">
    <property type="entry name" value="RPS4B/Roq1-like_LRR"/>
</dbReference>
<dbReference type="GO" id="GO:0006952">
    <property type="term" value="P:defense response"/>
    <property type="evidence" value="ECO:0007669"/>
    <property type="project" value="InterPro"/>
</dbReference>
<gene>
    <name evidence="5" type="ORF">C1H46_020668</name>
</gene>
<sequence>MTRPIFYKVDPSDVRHQRNSYGAAFVNHSCRYDLEKVQRWRLALTEAADLKGATLNKEEYETAFINGVVEEISTQVLNRTYLHVPKYLVGIESCIKEVEELLGVGGHDGRVVGIWGTSGIGKTTIAKAVYNAIYHKFEGSCFLEDVKETSTSRAGVLQLQNTLLSEISRGSKWNFVNTHQGISLIEKLVRGKKILLILDDVDQREQLDNLIEVDWFSEGCRVIITTKDRGLLESYGVGLIYEVQKLKEDKALELFSLKAFRRIEPPDNYFELAKRAIGHAQGLPLALDIIGSHLHKKSMNRWQAILNGYDSYDGEPYRKIQGILRKSYDDWSFGLQQIFLHIACFFKGEDKDRVLYILRNSKLNVREDSIEVLVEKAIITIEHNRILMHDLLEQMGKHIVWEESPDEPGKRSRLWHHEDVRNVLIDCSGTKKIRGIVVNLPKPDVIPLNPQSFLKMVNLEIFINRNAYFSGRVDYLPNSLRLIEFGGRFNIDQKHTYVLNLPSDFHPRHLVKVDVSYSGIRQLKEFKNLGKLTWMNLSGCEFLEKFPDLSGSPNIKHLDLSGCKKLVEVDDSVGFLDELVKLDLSGCSNLTRFATRLGLRSLEELDLNGCKRLERFPKIEKDKMKSLASLKIEKSGIKELPSSIAYLTGLESLYAYGCELQKILDLSGCPNIERMELRDCRSLVEVDDSVGFLDKLKWMDLTGCSQLTRFATRLGSRSLSSLDLGGCRRLESFPEIEGKMESLWHLNIEESGIRELPSIAYFPELRELNAGDCDLQNIQLPPFWKGGEV</sequence>
<dbReference type="InterPro" id="IPR032675">
    <property type="entry name" value="LRR_dom_sf"/>
</dbReference>
<evidence type="ECO:0000313" key="6">
    <source>
        <dbReference type="Proteomes" id="UP000315295"/>
    </source>
</evidence>
<evidence type="ECO:0000256" key="1">
    <source>
        <dbReference type="ARBA" id="ARBA00022614"/>
    </source>
</evidence>
<name>A0A540M4I5_MALBA</name>
<dbReference type="Pfam" id="PF23286">
    <property type="entry name" value="LRR_13"/>
    <property type="match status" value="1"/>
</dbReference>
<organism evidence="5 6">
    <name type="scientific">Malus baccata</name>
    <name type="common">Siberian crab apple</name>
    <name type="synonym">Pyrus baccata</name>
    <dbReference type="NCBI Taxonomy" id="106549"/>
    <lineage>
        <taxon>Eukaryota</taxon>
        <taxon>Viridiplantae</taxon>
        <taxon>Streptophyta</taxon>
        <taxon>Embryophyta</taxon>
        <taxon>Tracheophyta</taxon>
        <taxon>Spermatophyta</taxon>
        <taxon>Magnoliopsida</taxon>
        <taxon>eudicotyledons</taxon>
        <taxon>Gunneridae</taxon>
        <taxon>Pentapetalae</taxon>
        <taxon>rosids</taxon>
        <taxon>fabids</taxon>
        <taxon>Rosales</taxon>
        <taxon>Rosaceae</taxon>
        <taxon>Amygdaloideae</taxon>
        <taxon>Maleae</taxon>
        <taxon>Malus</taxon>
    </lineage>
</organism>
<dbReference type="Pfam" id="PF00931">
    <property type="entry name" value="NB-ARC"/>
    <property type="match status" value="1"/>
</dbReference>
<reference evidence="5 6" key="1">
    <citation type="journal article" date="2019" name="G3 (Bethesda)">
        <title>Sequencing of a Wild Apple (Malus baccata) Genome Unravels the Differences Between Cultivated and Wild Apple Species Regarding Disease Resistance and Cold Tolerance.</title>
        <authorList>
            <person name="Chen X."/>
        </authorList>
    </citation>
    <scope>NUCLEOTIDE SEQUENCE [LARGE SCALE GENOMIC DNA]</scope>
    <source>
        <strain evidence="6">cv. Shandingzi</strain>
        <tissue evidence="5">Leaves</tissue>
    </source>
</reference>
<evidence type="ECO:0000313" key="5">
    <source>
        <dbReference type="EMBL" id="TQD93664.1"/>
    </source>
</evidence>
<dbReference type="EMBL" id="VIEB01000360">
    <property type="protein sequence ID" value="TQD93664.1"/>
    <property type="molecule type" value="Genomic_DNA"/>
</dbReference>